<feature type="domain" description="HMA" evidence="2">
    <location>
        <begin position="2"/>
        <end position="65"/>
    </location>
</feature>
<dbReference type="Gene3D" id="3.30.70.100">
    <property type="match status" value="1"/>
</dbReference>
<gene>
    <name evidence="3" type="ORF">MERR_LOCUS16576</name>
</gene>
<dbReference type="OrthoDB" id="689350at2759"/>
<dbReference type="PANTHER" id="PTHR22814:SF312">
    <property type="entry name" value="HEAVY METAL-ASSOCIATED ISOPRENYLATED PLANT PROTEIN 29"/>
    <property type="match status" value="1"/>
</dbReference>
<dbReference type="CDD" id="cd00371">
    <property type="entry name" value="HMA"/>
    <property type="match status" value="1"/>
</dbReference>
<keyword evidence="4" id="KW-1185">Reference proteome</keyword>
<keyword evidence="1" id="KW-0479">Metal-binding</keyword>
<dbReference type="SUPFAM" id="SSF55008">
    <property type="entry name" value="HMA, heavy metal-associated domain"/>
    <property type="match status" value="1"/>
</dbReference>
<protein>
    <recommendedName>
        <fullName evidence="2">HMA domain-containing protein</fullName>
    </recommendedName>
</protein>
<dbReference type="Proteomes" id="UP000467841">
    <property type="component" value="Unassembled WGS sequence"/>
</dbReference>
<dbReference type="PANTHER" id="PTHR22814">
    <property type="entry name" value="COPPER TRANSPORT PROTEIN ATOX1-RELATED"/>
    <property type="match status" value="1"/>
</dbReference>
<accession>A0A6D2IGJ7</accession>
<dbReference type="GO" id="GO:0046872">
    <property type="term" value="F:metal ion binding"/>
    <property type="evidence" value="ECO:0007669"/>
    <property type="project" value="UniProtKB-KW"/>
</dbReference>
<reference evidence="3" key="1">
    <citation type="submission" date="2020-01" db="EMBL/GenBank/DDBJ databases">
        <authorList>
            <person name="Mishra B."/>
        </authorList>
    </citation>
    <scope>NUCLEOTIDE SEQUENCE [LARGE SCALE GENOMIC DNA]</scope>
</reference>
<dbReference type="PROSITE" id="PS50846">
    <property type="entry name" value="HMA_2"/>
    <property type="match status" value="1"/>
</dbReference>
<proteinExistence type="predicted"/>
<dbReference type="AlphaFoldDB" id="A0A6D2IGJ7"/>
<evidence type="ECO:0000259" key="2">
    <source>
        <dbReference type="PROSITE" id="PS50846"/>
    </source>
</evidence>
<organism evidence="3 4">
    <name type="scientific">Microthlaspi erraticum</name>
    <dbReference type="NCBI Taxonomy" id="1685480"/>
    <lineage>
        <taxon>Eukaryota</taxon>
        <taxon>Viridiplantae</taxon>
        <taxon>Streptophyta</taxon>
        <taxon>Embryophyta</taxon>
        <taxon>Tracheophyta</taxon>
        <taxon>Spermatophyta</taxon>
        <taxon>Magnoliopsida</taxon>
        <taxon>eudicotyledons</taxon>
        <taxon>Gunneridae</taxon>
        <taxon>Pentapetalae</taxon>
        <taxon>rosids</taxon>
        <taxon>malvids</taxon>
        <taxon>Brassicales</taxon>
        <taxon>Brassicaceae</taxon>
        <taxon>Coluteocarpeae</taxon>
        <taxon>Microthlaspi</taxon>
    </lineage>
</organism>
<evidence type="ECO:0000256" key="1">
    <source>
        <dbReference type="ARBA" id="ARBA00022723"/>
    </source>
</evidence>
<evidence type="ECO:0000313" key="3">
    <source>
        <dbReference type="EMBL" id="CAA7029341.1"/>
    </source>
</evidence>
<dbReference type="InterPro" id="IPR006121">
    <property type="entry name" value="HMA_dom"/>
</dbReference>
<name>A0A6D2IGJ7_9BRAS</name>
<evidence type="ECO:0000313" key="4">
    <source>
        <dbReference type="Proteomes" id="UP000467841"/>
    </source>
</evidence>
<dbReference type="Pfam" id="PF00403">
    <property type="entry name" value="HMA"/>
    <property type="match status" value="1"/>
</dbReference>
<dbReference type="EMBL" id="CACVBM020001080">
    <property type="protein sequence ID" value="CAA7029341.1"/>
    <property type="molecule type" value="Genomic_DNA"/>
</dbReference>
<dbReference type="InterPro" id="IPR036163">
    <property type="entry name" value="HMA_dom_sf"/>
</dbReference>
<sequence length="148" mass="17056">MTTVVEMEVPMDCPGCEKKVKQALDKIRGVHDVQIDAKQQKVTVTGSVEPKKLLKVVRNVTAGREVCLWSRPYHAESNGFHDRYFQKKFRKKINMSKNGEKVSNYNYYEHGCHGHDHGYRQERPYSGLIDENASSMFSEENPNFCAIM</sequence>
<comment type="caution">
    <text evidence="3">The sequence shown here is derived from an EMBL/GenBank/DDBJ whole genome shotgun (WGS) entry which is preliminary data.</text>
</comment>